<evidence type="ECO:0000256" key="2">
    <source>
        <dbReference type="ARBA" id="ARBA00012261"/>
    </source>
</evidence>
<feature type="binding site" evidence="5">
    <location>
        <begin position="114"/>
        <end position="117"/>
    </location>
    <ligand>
        <name>(6S)-5,6,7,8-tetrahydrofolate</name>
        <dbReference type="ChEBI" id="CHEBI:57453"/>
    </ligand>
</feature>
<comment type="catalytic activity">
    <reaction evidence="5">
        <text>L-methionyl-tRNA(fMet) + (6R)-10-formyltetrahydrofolate = N-formyl-L-methionyl-tRNA(fMet) + (6S)-5,6,7,8-tetrahydrofolate + H(+)</text>
        <dbReference type="Rhea" id="RHEA:24380"/>
        <dbReference type="Rhea" id="RHEA-COMP:9952"/>
        <dbReference type="Rhea" id="RHEA-COMP:9953"/>
        <dbReference type="ChEBI" id="CHEBI:15378"/>
        <dbReference type="ChEBI" id="CHEBI:57453"/>
        <dbReference type="ChEBI" id="CHEBI:78530"/>
        <dbReference type="ChEBI" id="CHEBI:78844"/>
        <dbReference type="ChEBI" id="CHEBI:195366"/>
        <dbReference type="EC" id="2.1.2.9"/>
    </reaction>
</comment>
<dbReference type="GO" id="GO:0004479">
    <property type="term" value="F:methionyl-tRNA formyltransferase activity"/>
    <property type="evidence" value="ECO:0007669"/>
    <property type="project" value="UniProtKB-UniRule"/>
</dbReference>
<dbReference type="InterPro" id="IPR044135">
    <property type="entry name" value="Met-tRNA-FMT_C"/>
</dbReference>
<dbReference type="RefSeq" id="WP_066839749.1">
    <property type="nucleotide sequence ID" value="NZ_LSTQ01000022.1"/>
</dbReference>
<evidence type="ECO:0000256" key="4">
    <source>
        <dbReference type="ARBA" id="ARBA00022917"/>
    </source>
</evidence>
<feature type="domain" description="Formyl transferase C-terminal" evidence="7">
    <location>
        <begin position="207"/>
        <end position="310"/>
    </location>
</feature>
<evidence type="ECO:0000256" key="3">
    <source>
        <dbReference type="ARBA" id="ARBA00022679"/>
    </source>
</evidence>
<keyword evidence="9" id="KW-1185">Reference proteome</keyword>
<dbReference type="InterPro" id="IPR036477">
    <property type="entry name" value="Formyl_transf_N_sf"/>
</dbReference>
<dbReference type="Gene3D" id="3.40.50.12230">
    <property type="match status" value="1"/>
</dbReference>
<dbReference type="PANTHER" id="PTHR11138:SF5">
    <property type="entry name" value="METHIONYL-TRNA FORMYLTRANSFERASE, MITOCHONDRIAL"/>
    <property type="match status" value="1"/>
</dbReference>
<accession>A0A177IG28</accession>
<gene>
    <name evidence="5" type="primary">fmt</name>
    <name evidence="8" type="ORF">AYJ05_04895</name>
</gene>
<dbReference type="OrthoDB" id="9802815at2"/>
<dbReference type="EMBL" id="LSTQ01000022">
    <property type="protein sequence ID" value="OAH27211.1"/>
    <property type="molecule type" value="Genomic_DNA"/>
</dbReference>
<evidence type="ECO:0000259" key="7">
    <source>
        <dbReference type="Pfam" id="PF02911"/>
    </source>
</evidence>
<keyword evidence="3 5" id="KW-0808">Transferase</keyword>
<comment type="function">
    <text evidence="5">Attaches a formyl group to the free amino group of methionyl-tRNA(fMet). The formyl group appears to play a dual role in the initiator identity of N-formylmethionyl-tRNA by promoting its recognition by IF2 and preventing the misappropriation of this tRNA by the elongation apparatus.</text>
</comment>
<dbReference type="Pfam" id="PF00551">
    <property type="entry name" value="Formyl_trans_N"/>
    <property type="match status" value="1"/>
</dbReference>
<dbReference type="HAMAP" id="MF_00182">
    <property type="entry name" value="Formyl_trans"/>
    <property type="match status" value="1"/>
</dbReference>
<comment type="caution">
    <text evidence="8">The sequence shown here is derived from an EMBL/GenBank/DDBJ whole genome shotgun (WGS) entry which is preliminary data.</text>
</comment>
<feature type="domain" description="Formyl transferase N-terminal" evidence="6">
    <location>
        <begin position="1"/>
        <end position="184"/>
    </location>
</feature>
<keyword evidence="4 5" id="KW-0648">Protein biosynthesis</keyword>
<dbReference type="AlphaFoldDB" id="A0A177IG28"/>
<dbReference type="EC" id="2.1.2.9" evidence="2 5"/>
<dbReference type="SUPFAM" id="SSF53328">
    <property type="entry name" value="Formyltransferase"/>
    <property type="match status" value="1"/>
</dbReference>
<dbReference type="NCBIfam" id="TIGR00460">
    <property type="entry name" value="fmt"/>
    <property type="match status" value="1"/>
</dbReference>
<dbReference type="STRING" id="1705.CA21670_06150"/>
<dbReference type="Proteomes" id="UP000076947">
    <property type="component" value="Unassembled WGS sequence"/>
</dbReference>
<dbReference type="SUPFAM" id="SSF50486">
    <property type="entry name" value="FMT C-terminal domain-like"/>
    <property type="match status" value="1"/>
</dbReference>
<proteinExistence type="inferred from homology"/>
<organism evidence="8 9">
    <name type="scientific">Corynebacterium stationis</name>
    <dbReference type="NCBI Taxonomy" id="1705"/>
    <lineage>
        <taxon>Bacteria</taxon>
        <taxon>Bacillati</taxon>
        <taxon>Actinomycetota</taxon>
        <taxon>Actinomycetes</taxon>
        <taxon>Mycobacteriales</taxon>
        <taxon>Corynebacteriaceae</taxon>
        <taxon>Corynebacterium</taxon>
    </lineage>
</organism>
<sequence>MKLVFAGTPEPAVPTLKALIASGHEVIAVLTRPDARKGRGRKMVPSPVKEVALEHGIEVLTPSTLKAGTEDGDAIRARLAELAPDAIPVVAYGNLVPKDLLDVAQHGWVNLHFSLLPAWRGAAPVQAAINAGDDITGATTFQIEEGLDTGPLLGTTTETIQTVDTAGALLERLSHSGAQLMVATMDGLESGTLVAQPQQGEPTYAPKISTEDARVSWTQPDFAVGRHIRAHSPFPGAWTMHGEDRIKIGKVSPLHAAAQELGELPHLEPGQLHITKKAVYIGTASTPVRIDELQPVGKKMMNAADWGRGQGAKNNSEDNDIDGEVFFA</sequence>
<dbReference type="InterPro" id="IPR002376">
    <property type="entry name" value="Formyl_transf_N"/>
</dbReference>
<reference evidence="9" key="1">
    <citation type="submission" date="2016-02" db="EMBL/GenBank/DDBJ databases">
        <authorList>
            <person name="Kaur G."/>
            <person name="Nair G.R."/>
            <person name="Mayilraj S."/>
        </authorList>
    </citation>
    <scope>NUCLEOTIDE SEQUENCE [LARGE SCALE GENOMIC DNA]</scope>
    <source>
        <strain evidence="9">GA-15</strain>
    </source>
</reference>
<dbReference type="InterPro" id="IPR041711">
    <property type="entry name" value="Met-tRNA-FMT_N"/>
</dbReference>
<dbReference type="CDD" id="cd08704">
    <property type="entry name" value="Met_tRNA_FMT_C"/>
    <property type="match status" value="1"/>
</dbReference>
<dbReference type="GO" id="GO:0005829">
    <property type="term" value="C:cytosol"/>
    <property type="evidence" value="ECO:0007669"/>
    <property type="project" value="TreeGrafter"/>
</dbReference>
<dbReference type="InterPro" id="IPR005793">
    <property type="entry name" value="Formyl_trans_C"/>
</dbReference>
<protein>
    <recommendedName>
        <fullName evidence="2 5">Methionyl-tRNA formyltransferase</fullName>
        <ecNumber evidence="2 5">2.1.2.9</ecNumber>
    </recommendedName>
</protein>
<dbReference type="Pfam" id="PF02911">
    <property type="entry name" value="Formyl_trans_C"/>
    <property type="match status" value="1"/>
</dbReference>
<comment type="similarity">
    <text evidence="1 5">Belongs to the Fmt family.</text>
</comment>
<dbReference type="FunFam" id="3.40.50.12230:FF:000001">
    <property type="entry name" value="Methionyl-tRNA formyltransferase"/>
    <property type="match status" value="1"/>
</dbReference>
<evidence type="ECO:0000259" key="6">
    <source>
        <dbReference type="Pfam" id="PF00551"/>
    </source>
</evidence>
<evidence type="ECO:0000313" key="8">
    <source>
        <dbReference type="EMBL" id="OAH27211.1"/>
    </source>
</evidence>
<dbReference type="InterPro" id="IPR005794">
    <property type="entry name" value="Fmt"/>
</dbReference>
<dbReference type="PANTHER" id="PTHR11138">
    <property type="entry name" value="METHIONYL-TRNA FORMYLTRANSFERASE"/>
    <property type="match status" value="1"/>
</dbReference>
<name>A0A177IG28_9CORY</name>
<evidence type="ECO:0000313" key="9">
    <source>
        <dbReference type="Proteomes" id="UP000076947"/>
    </source>
</evidence>
<evidence type="ECO:0000256" key="1">
    <source>
        <dbReference type="ARBA" id="ARBA00010699"/>
    </source>
</evidence>
<dbReference type="InterPro" id="IPR011034">
    <property type="entry name" value="Formyl_transferase-like_C_sf"/>
</dbReference>
<dbReference type="CDD" id="cd08646">
    <property type="entry name" value="FMT_core_Met-tRNA-FMT_N"/>
    <property type="match status" value="1"/>
</dbReference>
<evidence type="ECO:0000256" key="5">
    <source>
        <dbReference type="HAMAP-Rule" id="MF_00182"/>
    </source>
</evidence>